<name>A0A6V8PRS4_9ACTN</name>
<keyword evidence="1" id="KW-0472">Membrane</keyword>
<dbReference type="AlphaFoldDB" id="A0A6V8PRS4"/>
<keyword evidence="1" id="KW-1133">Transmembrane helix</keyword>
<dbReference type="EMBL" id="BLSA01000665">
    <property type="protein sequence ID" value="GFP33706.1"/>
    <property type="molecule type" value="Genomic_DNA"/>
</dbReference>
<sequence length="103" mass="11375">MHPLWGIPLLLIVLYGLYQFVGVLGAGTLVDFFESTIFGKYLNPMATKVIQTIAPASLKKRILNETSNAAQTTTSQSQLILLYSSVKALPFLMSRPERLTGCR</sequence>
<comment type="caution">
    <text evidence="2">The sequence shown here is derived from an EMBL/GenBank/DDBJ whole genome shotgun (WGS) entry which is preliminary data.</text>
</comment>
<organism evidence="2 3">
    <name type="scientific">Candidatus Hakubella thermalkaliphila</name>
    <dbReference type="NCBI Taxonomy" id="2754717"/>
    <lineage>
        <taxon>Bacteria</taxon>
        <taxon>Bacillati</taxon>
        <taxon>Actinomycetota</taxon>
        <taxon>Actinomycetota incertae sedis</taxon>
        <taxon>Candidatus Hakubellales</taxon>
        <taxon>Candidatus Hakubellaceae</taxon>
        <taxon>Candidatus Hakubella</taxon>
    </lineage>
</organism>
<keyword evidence="1" id="KW-0812">Transmembrane</keyword>
<evidence type="ECO:0000256" key="1">
    <source>
        <dbReference type="SAM" id="Phobius"/>
    </source>
</evidence>
<gene>
    <name evidence="2" type="ORF">HKBW3S42_02045</name>
</gene>
<evidence type="ECO:0000313" key="3">
    <source>
        <dbReference type="Proteomes" id="UP000568877"/>
    </source>
</evidence>
<dbReference type="Proteomes" id="UP000568877">
    <property type="component" value="Unassembled WGS sequence"/>
</dbReference>
<proteinExistence type="predicted"/>
<evidence type="ECO:0000313" key="2">
    <source>
        <dbReference type="EMBL" id="GFP33706.1"/>
    </source>
</evidence>
<protein>
    <submittedName>
        <fullName evidence="2">Ferrous iron transport protein B</fullName>
    </submittedName>
</protein>
<accession>A0A6V8PRS4</accession>
<reference evidence="2 3" key="1">
    <citation type="journal article" date="2020" name="Front. Microbiol.">
        <title>Single-cell genomics of novel Actinobacteria with the Wood-Ljungdahl pathway discovered in a serpentinizing system.</title>
        <authorList>
            <person name="Merino N."/>
            <person name="Kawai M."/>
            <person name="Boyd E.S."/>
            <person name="Colman D.R."/>
            <person name="McGlynn S.E."/>
            <person name="Nealson K.H."/>
            <person name="Kurokawa K."/>
            <person name="Hongoh Y."/>
        </authorList>
    </citation>
    <scope>NUCLEOTIDE SEQUENCE [LARGE SCALE GENOMIC DNA]</scope>
    <source>
        <strain evidence="2 3">S42</strain>
    </source>
</reference>
<feature type="transmembrane region" description="Helical" evidence="1">
    <location>
        <begin position="6"/>
        <end position="30"/>
    </location>
</feature>